<dbReference type="InterPro" id="IPR019665">
    <property type="entry name" value="OxRdtase/DH_put_Rossmann_dom"/>
</dbReference>
<proteinExistence type="predicted"/>
<dbReference type="Gene3D" id="1.10.1040.20">
    <property type="entry name" value="ProC-like, C-terminal domain"/>
    <property type="match status" value="1"/>
</dbReference>
<accession>A0ABV1J6D8</accession>
<reference evidence="3 4" key="1">
    <citation type="submission" date="2024-04" db="EMBL/GenBank/DDBJ databases">
        <title>Human intestinal bacterial collection.</title>
        <authorList>
            <person name="Pauvert C."/>
            <person name="Hitch T.C.A."/>
            <person name="Clavel T."/>
        </authorList>
    </citation>
    <scope>NUCLEOTIDE SEQUENCE [LARGE SCALE GENOMIC DNA]</scope>
    <source>
        <strain evidence="3 4">CLA-SR-H026</strain>
    </source>
</reference>
<comment type="caution">
    <text evidence="3">The sequence shown here is derived from an EMBL/GenBank/DDBJ whole genome shotgun (WGS) entry which is preliminary data.</text>
</comment>
<dbReference type="RefSeq" id="WP_349053999.1">
    <property type="nucleotide sequence ID" value="NZ_JBBNPS010000013.1"/>
</dbReference>
<dbReference type="InterPro" id="IPR037108">
    <property type="entry name" value="TM1727-like_C_sf"/>
</dbReference>
<dbReference type="InterPro" id="IPR008927">
    <property type="entry name" value="6-PGluconate_DH-like_C_sf"/>
</dbReference>
<gene>
    <name evidence="3" type="ORF">AAA081_05500</name>
</gene>
<sequence length="289" mass="30953">MKRVGIIGAGKVGVSLGIALFTSGPLRISGYFSRSLSSAAYGAERTNSACFKTLNELVEASDVILIATPDDAIEGVWRDLLQLNISGKILCHTAGSLSSSLFFDRTTNDVYAASMHPLLAFADKESGHASVGSAFFTLEGDEKAVAVFKDCLDAHNIAYKVMTSADKATYHLATAVMSNLVVAVSAMAFDLMEDVGFTEAEAKEALKPLATGNLAKIFDVGPAAALTGPVERCDMTTVRRHLDALARKGDEKEEALYRAASLILADIGEEKHEERPYDDLRRLLKGEEA</sequence>
<dbReference type="PANTHER" id="PTHR40459:SF1">
    <property type="entry name" value="CONSERVED HYPOTHETICAL ALANINE AND LEUCINE RICH PROTEIN"/>
    <property type="match status" value="1"/>
</dbReference>
<evidence type="ECO:0000259" key="2">
    <source>
        <dbReference type="Pfam" id="PF10728"/>
    </source>
</evidence>
<feature type="domain" description="Putative oxidoreductase/dehydrogenase Rossmann-like" evidence="1">
    <location>
        <begin position="3"/>
        <end position="105"/>
    </location>
</feature>
<dbReference type="EMBL" id="JBBNPS010000013">
    <property type="protein sequence ID" value="MEQ3353757.1"/>
    <property type="molecule type" value="Genomic_DNA"/>
</dbReference>
<evidence type="ECO:0000259" key="1">
    <source>
        <dbReference type="Pfam" id="PF10727"/>
    </source>
</evidence>
<dbReference type="InterPro" id="IPR018931">
    <property type="entry name" value="DUF2520"/>
</dbReference>
<dbReference type="Proteomes" id="UP001481872">
    <property type="component" value="Unassembled WGS sequence"/>
</dbReference>
<name>A0ABV1J6D8_9FIRM</name>
<dbReference type="Pfam" id="PF10727">
    <property type="entry name" value="Rossmann-like"/>
    <property type="match status" value="1"/>
</dbReference>
<dbReference type="SUPFAM" id="SSF51735">
    <property type="entry name" value="NAD(P)-binding Rossmann-fold domains"/>
    <property type="match status" value="1"/>
</dbReference>
<organism evidence="3 4">
    <name type="scientific">Aedoeadaptatus acetigenes</name>
    <dbReference type="NCBI Taxonomy" id="2981723"/>
    <lineage>
        <taxon>Bacteria</taxon>
        <taxon>Bacillati</taxon>
        <taxon>Bacillota</taxon>
        <taxon>Tissierellia</taxon>
        <taxon>Tissierellales</taxon>
        <taxon>Peptoniphilaceae</taxon>
        <taxon>Aedoeadaptatus</taxon>
    </lineage>
</organism>
<evidence type="ECO:0000313" key="4">
    <source>
        <dbReference type="Proteomes" id="UP001481872"/>
    </source>
</evidence>
<dbReference type="Gene3D" id="3.40.50.720">
    <property type="entry name" value="NAD(P)-binding Rossmann-like Domain"/>
    <property type="match status" value="1"/>
</dbReference>
<dbReference type="PANTHER" id="PTHR40459">
    <property type="entry name" value="CONSERVED HYPOTHETICAL ALANINE AND LEUCINE RICH PROTEIN"/>
    <property type="match status" value="1"/>
</dbReference>
<keyword evidence="4" id="KW-1185">Reference proteome</keyword>
<evidence type="ECO:0000313" key="3">
    <source>
        <dbReference type="EMBL" id="MEQ3353757.1"/>
    </source>
</evidence>
<dbReference type="Pfam" id="PF10728">
    <property type="entry name" value="DUF2520"/>
    <property type="match status" value="1"/>
</dbReference>
<protein>
    <submittedName>
        <fullName evidence="3">Rossmann-like and DUF2520 domain-containing protein</fullName>
    </submittedName>
</protein>
<dbReference type="InterPro" id="IPR036291">
    <property type="entry name" value="NAD(P)-bd_dom_sf"/>
</dbReference>
<feature type="domain" description="DUF2520" evidence="2">
    <location>
        <begin position="135"/>
        <end position="261"/>
    </location>
</feature>
<dbReference type="SUPFAM" id="SSF48179">
    <property type="entry name" value="6-phosphogluconate dehydrogenase C-terminal domain-like"/>
    <property type="match status" value="1"/>
</dbReference>